<dbReference type="OrthoDB" id="9803237at2"/>
<name>A0A2P5T089_9GAMM</name>
<evidence type="ECO:0000256" key="7">
    <source>
        <dbReference type="ARBA" id="ARBA00022705"/>
    </source>
</evidence>
<proteinExistence type="predicted"/>
<dbReference type="GO" id="GO:0006260">
    <property type="term" value="P:DNA replication"/>
    <property type="evidence" value="ECO:0007669"/>
    <property type="project" value="UniProtKB-KW"/>
</dbReference>
<dbReference type="Pfam" id="PF02811">
    <property type="entry name" value="PHP"/>
    <property type="match status" value="1"/>
</dbReference>
<sequence length="1159" mass="132678">MTIEPRFIHLHVHSDYSMINGLIKVKSLIKKTFMLGMPAIALTDFTNLFGLVQFYCQSRIMGIKPIIGTDFNVNNSLLSKNPTKLTILASNNIGYQNLILLISRAYKRGYEINGPTIDINWLSELKDGLIILSGGLYGDIGRNLLLNNKSLVSKCLNFYKKNFPNSYYLQLVRTGRIDEENYLNKAVKLAIDENIPVVATNEVCFLNKEDFEAHEIRVAIHKGYIIDNPNRPRNYSPEQYMRSADEMCELFADIPEALKNSIEISKRCNVNLILGKNFLPRFHANNTNPEDFLVIKAQSGLNKRLKFIFKDNIELNKNRNKYNKRLKSELSVINKMGFPSYFLIVMEFIQWAKDNNIPVGPGRGSGAGSLVAYALNITDIDPIKFDLLFERFLNLERISMPDIDIDFCMEKRDEVIEHVTEIYGQESVSQIITFGTMAAKAVIRDVGRVLGYPYGFIDRIAKLIPYDIGITLEKALKTEKKLLEIYNTDEEIKILINKARKLEGIIRNVGKHAGGVVIAPTKITDFTPIYCDEDGLYPVTQFDKNDVEYIGLVKFDFLGLKTLTIINWAINMINSQNKNQNKPLLNIHEISLEDKISFETLQRAETTAIFQLESHGMKDLIKRLQPDCFEDIIALVALFRPGPLQSGMVENFINRKHGREIISYPDIKWQHKTLQPILESTYGIILYQEQVMQIAQVLSGYTPGEADILRRAMGKKNPEEMAKQRSVFIHGAEKIGIDTKLSTRIFDILEKFAGYGFNKSHSAAYALISYQTLWLKSHYPSEFMAAAMTADIDNTEKIVKLIDECSRIKIKVLPPDINNSLYEFYVNKKKEILYGMGAIKGLGKIHIKIIIDARSKEGKFRDFFDFCNRILIKKINRRLIEKLIMSGALDCLNPNRSIMINTINKAIKISNQNMKTKKTGQFDMFEINFNQTAQIEKHYEKCALWSEQKQLDAEKKALGLYLTGHPIRYYANEINHYSNGIKINNINFVNVGKIISIVGILINIKIISTNSGNSMAVCMLDDSYGRIEVIIYNKILDKYQSLLKKDYLLIITGEIQINNFRDNIKIIAQRVMNINQAREKYVRGISIFLTSTQLNSKLLNEINQLIDKCISGSIPINIYECKNNIRLKHNKHWFISLENNIIDDLKLLVGNEQITLEFK</sequence>
<comment type="catalytic activity">
    <reaction evidence="9">
        <text>DNA(n) + a 2'-deoxyribonucleoside 5'-triphosphate = DNA(n+1) + diphosphate</text>
        <dbReference type="Rhea" id="RHEA:22508"/>
        <dbReference type="Rhea" id="RHEA-COMP:17339"/>
        <dbReference type="Rhea" id="RHEA-COMP:17340"/>
        <dbReference type="ChEBI" id="CHEBI:33019"/>
        <dbReference type="ChEBI" id="CHEBI:61560"/>
        <dbReference type="ChEBI" id="CHEBI:173112"/>
        <dbReference type="EC" id="2.7.7.7"/>
    </reaction>
</comment>
<keyword evidence="8" id="KW-0239">DNA-directed DNA polymerase</keyword>
<dbReference type="Pfam" id="PF14579">
    <property type="entry name" value="HHH_6"/>
    <property type="match status" value="1"/>
</dbReference>
<dbReference type="Pfam" id="PF20914">
    <property type="entry name" value="DNA_pol_IIIA_C"/>
    <property type="match status" value="1"/>
</dbReference>
<dbReference type="Pfam" id="PF17657">
    <property type="entry name" value="DNA_pol3_finger"/>
    <property type="match status" value="1"/>
</dbReference>
<feature type="domain" description="Polymerase/histidinol phosphatase N-terminal" evidence="10">
    <location>
        <begin position="8"/>
        <end position="75"/>
    </location>
</feature>
<evidence type="ECO:0000256" key="9">
    <source>
        <dbReference type="ARBA" id="ARBA00049244"/>
    </source>
</evidence>
<gene>
    <name evidence="11" type="ORF">CRV12_02230</name>
</gene>
<dbReference type="CDD" id="cd04485">
    <property type="entry name" value="DnaE_OBF"/>
    <property type="match status" value="1"/>
</dbReference>
<evidence type="ECO:0000259" key="10">
    <source>
        <dbReference type="SMART" id="SM00481"/>
    </source>
</evidence>
<dbReference type="InterPro" id="IPR048472">
    <property type="entry name" value="DNA_pol_IIIA_C"/>
</dbReference>
<comment type="caution">
    <text evidence="11">The sequence shown here is derived from an EMBL/GenBank/DDBJ whole genome shotgun (WGS) entry which is preliminary data.</text>
</comment>
<dbReference type="AlphaFoldDB" id="A0A2P5T089"/>
<dbReference type="Gene3D" id="3.20.20.140">
    <property type="entry name" value="Metal-dependent hydrolases"/>
    <property type="match status" value="1"/>
</dbReference>
<dbReference type="GO" id="GO:0003887">
    <property type="term" value="F:DNA-directed DNA polymerase activity"/>
    <property type="evidence" value="ECO:0007669"/>
    <property type="project" value="UniProtKB-KW"/>
</dbReference>
<evidence type="ECO:0000256" key="6">
    <source>
        <dbReference type="ARBA" id="ARBA00022695"/>
    </source>
</evidence>
<evidence type="ECO:0000256" key="4">
    <source>
        <dbReference type="ARBA" id="ARBA00022490"/>
    </source>
</evidence>
<accession>A0A2P5T089</accession>
<dbReference type="Gene3D" id="1.10.10.1600">
    <property type="entry name" value="Bacterial DNA polymerase III alpha subunit, thumb domain"/>
    <property type="match status" value="1"/>
</dbReference>
<dbReference type="GO" id="GO:0003676">
    <property type="term" value="F:nucleic acid binding"/>
    <property type="evidence" value="ECO:0007669"/>
    <property type="project" value="InterPro"/>
</dbReference>
<dbReference type="InterPro" id="IPR003141">
    <property type="entry name" value="Pol/His_phosphatase_N"/>
</dbReference>
<keyword evidence="5" id="KW-0808">Transferase</keyword>
<dbReference type="RefSeq" id="WP_136131037.1">
    <property type="nucleotide sequence ID" value="NZ_PDKT01000002.1"/>
</dbReference>
<evidence type="ECO:0000313" key="11">
    <source>
        <dbReference type="EMBL" id="PPI88009.1"/>
    </source>
</evidence>
<dbReference type="Pfam" id="PF07733">
    <property type="entry name" value="DNA_pol3_alpha"/>
    <property type="match status" value="1"/>
</dbReference>
<dbReference type="InterPro" id="IPR011708">
    <property type="entry name" value="DNA_pol3_alpha_NTPase_dom"/>
</dbReference>
<dbReference type="NCBIfam" id="NF004226">
    <property type="entry name" value="PRK05673.1"/>
    <property type="match status" value="1"/>
</dbReference>
<dbReference type="FunFam" id="1.10.10.1600:FF:000001">
    <property type="entry name" value="DNA polymerase III subunit alpha"/>
    <property type="match status" value="1"/>
</dbReference>
<dbReference type="PANTHER" id="PTHR32294:SF0">
    <property type="entry name" value="DNA POLYMERASE III SUBUNIT ALPHA"/>
    <property type="match status" value="1"/>
</dbReference>
<reference evidence="11 12" key="1">
    <citation type="journal article" date="2018" name="Genome Biol. Evol.">
        <title>Cladogenesis and Genomic Streamlining in Extracellular Endosymbionts of Tropical Stink Bugs.</title>
        <authorList>
            <person name="Otero-Bravo A."/>
            <person name="Goffredi S."/>
            <person name="Sabree Z.L."/>
        </authorList>
    </citation>
    <scope>NUCLEOTIDE SEQUENCE [LARGE SCALE GENOMIC DNA]</scope>
    <source>
        <strain evidence="11 12">SoEE</strain>
    </source>
</reference>
<dbReference type="Gene3D" id="1.10.150.870">
    <property type="match status" value="1"/>
</dbReference>
<protein>
    <recommendedName>
        <fullName evidence="3">DNA polymerase III subunit alpha</fullName>
        <ecNumber evidence="2">2.7.7.7</ecNumber>
    </recommendedName>
</protein>
<dbReference type="InterPro" id="IPR004805">
    <property type="entry name" value="DnaE2/DnaE/PolC"/>
</dbReference>
<dbReference type="InterPro" id="IPR040982">
    <property type="entry name" value="DNA_pol3_finger"/>
</dbReference>
<keyword evidence="6" id="KW-0548">Nucleotidyltransferase</keyword>
<dbReference type="CDD" id="cd07433">
    <property type="entry name" value="PHP_PolIIIA_DnaE1"/>
    <property type="match status" value="1"/>
</dbReference>
<keyword evidence="4" id="KW-0963">Cytoplasm</keyword>
<dbReference type="FunFam" id="1.10.150.870:FF:000001">
    <property type="entry name" value="DNA polymerase III subunit alpha"/>
    <property type="match status" value="1"/>
</dbReference>
<evidence type="ECO:0000256" key="5">
    <source>
        <dbReference type="ARBA" id="ARBA00022679"/>
    </source>
</evidence>
<keyword evidence="7" id="KW-0235">DNA replication</keyword>
<evidence type="ECO:0000256" key="3">
    <source>
        <dbReference type="ARBA" id="ARBA00019114"/>
    </source>
</evidence>
<evidence type="ECO:0000256" key="2">
    <source>
        <dbReference type="ARBA" id="ARBA00012417"/>
    </source>
</evidence>
<evidence type="ECO:0000313" key="12">
    <source>
        <dbReference type="Proteomes" id="UP000296153"/>
    </source>
</evidence>
<dbReference type="PANTHER" id="PTHR32294">
    <property type="entry name" value="DNA POLYMERASE III SUBUNIT ALPHA"/>
    <property type="match status" value="1"/>
</dbReference>
<dbReference type="InterPro" id="IPR029460">
    <property type="entry name" value="DNAPol_HHH"/>
</dbReference>
<organism evidence="11 12">
    <name type="scientific">Candidatus Pantoea edessiphila</name>
    <dbReference type="NCBI Taxonomy" id="2044610"/>
    <lineage>
        <taxon>Bacteria</taxon>
        <taxon>Pseudomonadati</taxon>
        <taxon>Pseudomonadota</taxon>
        <taxon>Gammaproteobacteria</taxon>
        <taxon>Enterobacterales</taxon>
        <taxon>Erwiniaceae</taxon>
        <taxon>Pantoea</taxon>
    </lineage>
</organism>
<dbReference type="SMART" id="SM00481">
    <property type="entry name" value="POLIIIAc"/>
    <property type="match status" value="1"/>
</dbReference>
<dbReference type="EC" id="2.7.7.7" evidence="2"/>
<dbReference type="InterPro" id="IPR004365">
    <property type="entry name" value="NA-bd_OB_tRNA"/>
</dbReference>
<dbReference type="GO" id="GO:0005737">
    <property type="term" value="C:cytoplasm"/>
    <property type="evidence" value="ECO:0007669"/>
    <property type="project" value="UniProtKB-SubCell"/>
</dbReference>
<dbReference type="SUPFAM" id="SSF89550">
    <property type="entry name" value="PHP domain-like"/>
    <property type="match status" value="1"/>
</dbReference>
<dbReference type="InterPro" id="IPR016195">
    <property type="entry name" value="Pol/histidinol_Pase-like"/>
</dbReference>
<dbReference type="NCBIfam" id="TIGR00594">
    <property type="entry name" value="polc"/>
    <property type="match status" value="1"/>
</dbReference>
<dbReference type="InterPro" id="IPR004013">
    <property type="entry name" value="PHP_dom"/>
</dbReference>
<dbReference type="Proteomes" id="UP000296153">
    <property type="component" value="Unassembled WGS sequence"/>
</dbReference>
<evidence type="ECO:0000256" key="1">
    <source>
        <dbReference type="ARBA" id="ARBA00004496"/>
    </source>
</evidence>
<comment type="subcellular location">
    <subcellularLocation>
        <location evidence="1">Cytoplasm</location>
    </subcellularLocation>
</comment>
<dbReference type="GO" id="GO:0008408">
    <property type="term" value="F:3'-5' exonuclease activity"/>
    <property type="evidence" value="ECO:0007669"/>
    <property type="project" value="InterPro"/>
</dbReference>
<dbReference type="Pfam" id="PF01336">
    <property type="entry name" value="tRNA_anti-codon"/>
    <property type="match status" value="1"/>
</dbReference>
<dbReference type="InterPro" id="IPR049821">
    <property type="entry name" value="PolIIIA_DnaE1_PHP"/>
</dbReference>
<dbReference type="EMBL" id="PDKT01000002">
    <property type="protein sequence ID" value="PPI88009.1"/>
    <property type="molecule type" value="Genomic_DNA"/>
</dbReference>
<dbReference type="InterPro" id="IPR041931">
    <property type="entry name" value="DNA_pol3_alpha_thumb_dom"/>
</dbReference>
<evidence type="ECO:0000256" key="8">
    <source>
        <dbReference type="ARBA" id="ARBA00022932"/>
    </source>
</evidence>